<sequence length="324" mass="35761">MENKRIIAVVGATGAQGGGLVRSILNDGKKEFAVRAITRDVNSKKAKELKQLGAEVVQANLDDKDSIVKAFKGAYGAYCVTFFWDHFSPEREMEQAKNMAMAAKEAGVQHVIWSTLEDTRKWVPLTDKRMPTLMGNYKVPHFDGKGASNVYFEKSSVPYTLLLTSFYWDNFIYFGSGPTRGMDGKLRITMPIGSAKLPGIAAEDIGKSALGIFKAGKKYQNKTVGISGEHLTGKQMAAAFTKTFGVDIGYNAIPASEYRKLDFPGAEDLGNMFQFNNEFDDDFCKARDVKFTKELNPQLMNLETWLSKNKGKLEPIISGEAATA</sequence>
<reference evidence="5" key="1">
    <citation type="submission" date="2016-11" db="EMBL/GenBank/DDBJ databases">
        <authorList>
            <person name="Varghese N."/>
            <person name="Submissions S."/>
        </authorList>
    </citation>
    <scope>NUCLEOTIDE SEQUENCE [LARGE SCALE GENOMIC DNA]</scope>
    <source>
        <strain evidence="5">DSM 17539</strain>
    </source>
</reference>
<evidence type="ECO:0000313" key="5">
    <source>
        <dbReference type="Proteomes" id="UP000184406"/>
    </source>
</evidence>
<dbReference type="AlphaFoldDB" id="A0A1M5GKN9"/>
<evidence type="ECO:0000256" key="2">
    <source>
        <dbReference type="ARBA" id="ARBA00022857"/>
    </source>
</evidence>
<dbReference type="EMBL" id="FQUX01000011">
    <property type="protein sequence ID" value="SHG04072.1"/>
    <property type="molecule type" value="Genomic_DNA"/>
</dbReference>
<dbReference type="PANTHER" id="PTHR42748:SF7">
    <property type="entry name" value="NMRA LIKE REDOX SENSOR 1-RELATED"/>
    <property type="match status" value="1"/>
</dbReference>
<dbReference type="InterPro" id="IPR008030">
    <property type="entry name" value="NmrA-like"/>
</dbReference>
<feature type="domain" description="NmrA-like" evidence="3">
    <location>
        <begin position="4"/>
        <end position="305"/>
    </location>
</feature>
<dbReference type="SUPFAM" id="SSF51735">
    <property type="entry name" value="NAD(P)-binding Rossmann-fold domains"/>
    <property type="match status" value="1"/>
</dbReference>
<dbReference type="InterPro" id="IPR051164">
    <property type="entry name" value="NmrA-like_oxidored"/>
</dbReference>
<dbReference type="InterPro" id="IPR036291">
    <property type="entry name" value="NAD(P)-bd_dom_sf"/>
</dbReference>
<organism evidence="4 5">
    <name type="scientific">Arenibacter palladensis</name>
    <dbReference type="NCBI Taxonomy" id="237373"/>
    <lineage>
        <taxon>Bacteria</taxon>
        <taxon>Pseudomonadati</taxon>
        <taxon>Bacteroidota</taxon>
        <taxon>Flavobacteriia</taxon>
        <taxon>Flavobacteriales</taxon>
        <taxon>Flavobacteriaceae</taxon>
        <taxon>Arenibacter</taxon>
    </lineage>
</organism>
<dbReference type="Gene3D" id="3.90.25.10">
    <property type="entry name" value="UDP-galactose 4-epimerase, domain 1"/>
    <property type="match status" value="1"/>
</dbReference>
<dbReference type="Pfam" id="PF05368">
    <property type="entry name" value="NmrA"/>
    <property type="match status" value="1"/>
</dbReference>
<dbReference type="Proteomes" id="UP000184406">
    <property type="component" value="Unassembled WGS sequence"/>
</dbReference>
<dbReference type="Gene3D" id="3.40.50.720">
    <property type="entry name" value="NAD(P)-binding Rossmann-like Domain"/>
    <property type="match status" value="1"/>
</dbReference>
<name>A0A1M5GKN9_9FLAO</name>
<protein>
    <submittedName>
        <fullName evidence="4">Uncharacterized conserved protein YbjT, contains NAD(P)-binding and DUF2867 domains</fullName>
    </submittedName>
</protein>
<proteinExistence type="inferred from homology"/>
<dbReference type="OrthoDB" id="9798669at2"/>
<gene>
    <name evidence="4" type="ORF">SAMN03080594_11198</name>
</gene>
<keyword evidence="2" id="KW-0521">NADP</keyword>
<evidence type="ECO:0000259" key="3">
    <source>
        <dbReference type="Pfam" id="PF05368"/>
    </source>
</evidence>
<dbReference type="RefSeq" id="WP_072865313.1">
    <property type="nucleotide sequence ID" value="NZ_FQUX01000011.1"/>
</dbReference>
<keyword evidence="5" id="KW-1185">Reference proteome</keyword>
<evidence type="ECO:0000256" key="1">
    <source>
        <dbReference type="ARBA" id="ARBA00006328"/>
    </source>
</evidence>
<dbReference type="PANTHER" id="PTHR42748">
    <property type="entry name" value="NITROGEN METABOLITE REPRESSION PROTEIN NMRA FAMILY MEMBER"/>
    <property type="match status" value="1"/>
</dbReference>
<accession>A0A1M5GKN9</accession>
<comment type="similarity">
    <text evidence="1">Belongs to the NmrA-type oxidoreductase family.</text>
</comment>
<dbReference type="CDD" id="cd05251">
    <property type="entry name" value="NmrA_like_SDR_a"/>
    <property type="match status" value="1"/>
</dbReference>
<evidence type="ECO:0000313" key="4">
    <source>
        <dbReference type="EMBL" id="SHG04072.1"/>
    </source>
</evidence>